<dbReference type="OrthoDB" id="9112331at2"/>
<dbReference type="PROSITE" id="PS00211">
    <property type="entry name" value="ABC_TRANSPORTER_1"/>
    <property type="match status" value="1"/>
</dbReference>
<sequence length="368" mass="38984">MGEAGGVTLDADLRLDRPGGFRLDLRLRVAPGEVVTLLGPNGAGKSTTLRAIAGLAPLTGGRISMSSQDWDVPPRRFTPPRDRGVGVVFQEYRLFPHMSVRENVAFGLRARGVDRHAARRRADEWLDVVGLRDHSGHRPHRLSGGQAQRAALARALATTPEVLLLDEPLAALDVSTRARVRAELSRHLARFGGATLLVSHDPLDAMTLADRLVIVEDGREVQSGTPVEVATRPRTDYVARLVGLNLLGGNATGDSVDLAGGGRLVPADPVRGPVWLAFPPSAVVLHATEPHGSARNHWPVTVTGIEQHGNTVRLHLEGRPTVLADVTPAAVAELRLAPGTALWAAVKATEIRAYPAEPGEGGMAGGAG</sequence>
<evidence type="ECO:0000256" key="3">
    <source>
        <dbReference type="ARBA" id="ARBA00022741"/>
    </source>
</evidence>
<keyword evidence="9" id="KW-1185">Reference proteome</keyword>
<proteinExistence type="predicted"/>
<evidence type="ECO:0000256" key="2">
    <source>
        <dbReference type="ARBA" id="ARBA00022505"/>
    </source>
</evidence>
<keyword evidence="2 5" id="KW-0500">Molybdenum</keyword>
<dbReference type="PROSITE" id="PS50893">
    <property type="entry name" value="ABC_TRANSPORTER_2"/>
    <property type="match status" value="1"/>
</dbReference>
<dbReference type="AlphaFoldDB" id="A0A562UYH6"/>
<dbReference type="PANTHER" id="PTHR42781:SF4">
    <property type="entry name" value="SPERMIDINE_PUTRESCINE IMPORT ATP-BINDING PROTEIN POTA"/>
    <property type="match status" value="1"/>
</dbReference>
<dbReference type="InterPro" id="IPR050093">
    <property type="entry name" value="ABC_SmlMolc_Importer"/>
</dbReference>
<keyword evidence="4 8" id="KW-0067">ATP-binding</keyword>
<dbReference type="Gene3D" id="2.40.50.100">
    <property type="match status" value="1"/>
</dbReference>
<dbReference type="PANTHER" id="PTHR42781">
    <property type="entry name" value="SPERMIDINE/PUTRESCINE IMPORT ATP-BINDING PROTEIN POTA"/>
    <property type="match status" value="1"/>
</dbReference>
<dbReference type="GO" id="GO:0015689">
    <property type="term" value="P:molybdate ion transport"/>
    <property type="evidence" value="ECO:0007669"/>
    <property type="project" value="InterPro"/>
</dbReference>
<dbReference type="GO" id="GO:0005524">
    <property type="term" value="F:ATP binding"/>
    <property type="evidence" value="ECO:0007669"/>
    <property type="project" value="UniProtKB-KW"/>
</dbReference>
<keyword evidence="1" id="KW-0813">Transport</keyword>
<dbReference type="SUPFAM" id="SSF50331">
    <property type="entry name" value="MOP-like"/>
    <property type="match status" value="1"/>
</dbReference>
<dbReference type="Gene3D" id="3.40.50.300">
    <property type="entry name" value="P-loop containing nucleotide triphosphate hydrolases"/>
    <property type="match status" value="1"/>
</dbReference>
<evidence type="ECO:0000256" key="5">
    <source>
        <dbReference type="PROSITE-ProRule" id="PRU01213"/>
    </source>
</evidence>
<dbReference type="InterPro" id="IPR005116">
    <property type="entry name" value="Transp-assoc_OB_typ1"/>
</dbReference>
<feature type="domain" description="ABC transporter" evidence="6">
    <location>
        <begin position="7"/>
        <end position="242"/>
    </location>
</feature>
<evidence type="ECO:0000313" key="9">
    <source>
        <dbReference type="Proteomes" id="UP000321617"/>
    </source>
</evidence>
<evidence type="ECO:0000256" key="4">
    <source>
        <dbReference type="ARBA" id="ARBA00022840"/>
    </source>
</evidence>
<organism evidence="8 9">
    <name type="scientific">Stackebrandtia albiflava</name>
    <dbReference type="NCBI Taxonomy" id="406432"/>
    <lineage>
        <taxon>Bacteria</taxon>
        <taxon>Bacillati</taxon>
        <taxon>Actinomycetota</taxon>
        <taxon>Actinomycetes</taxon>
        <taxon>Glycomycetales</taxon>
        <taxon>Glycomycetaceae</taxon>
        <taxon>Stackebrandtia</taxon>
    </lineage>
</organism>
<dbReference type="Pfam" id="PF03459">
    <property type="entry name" value="TOBE"/>
    <property type="match status" value="1"/>
</dbReference>
<evidence type="ECO:0000313" key="8">
    <source>
        <dbReference type="EMBL" id="TWJ10665.1"/>
    </source>
</evidence>
<feature type="domain" description="Mop" evidence="7">
    <location>
        <begin position="291"/>
        <end position="355"/>
    </location>
</feature>
<evidence type="ECO:0000259" key="7">
    <source>
        <dbReference type="PROSITE" id="PS51866"/>
    </source>
</evidence>
<dbReference type="EMBL" id="VLLL01000007">
    <property type="protein sequence ID" value="TWJ10665.1"/>
    <property type="molecule type" value="Genomic_DNA"/>
</dbReference>
<name>A0A562UYH6_9ACTN</name>
<reference evidence="8 9" key="1">
    <citation type="journal article" date="2013" name="Stand. Genomic Sci.">
        <title>Genomic Encyclopedia of Type Strains, Phase I: The one thousand microbial genomes (KMG-I) project.</title>
        <authorList>
            <person name="Kyrpides N.C."/>
            <person name="Woyke T."/>
            <person name="Eisen J.A."/>
            <person name="Garrity G."/>
            <person name="Lilburn T.G."/>
            <person name="Beck B.J."/>
            <person name="Whitman W.B."/>
            <person name="Hugenholtz P."/>
            <person name="Klenk H.P."/>
        </authorList>
    </citation>
    <scope>NUCLEOTIDE SEQUENCE [LARGE SCALE GENOMIC DNA]</scope>
    <source>
        <strain evidence="8 9">DSM 45044</strain>
    </source>
</reference>
<dbReference type="GO" id="GO:0016887">
    <property type="term" value="F:ATP hydrolysis activity"/>
    <property type="evidence" value="ECO:0007669"/>
    <property type="project" value="InterPro"/>
</dbReference>
<dbReference type="SMART" id="SM00382">
    <property type="entry name" value="AAA"/>
    <property type="match status" value="1"/>
</dbReference>
<dbReference type="InterPro" id="IPR008995">
    <property type="entry name" value="Mo/tungstate-bd_C_term_dom"/>
</dbReference>
<gene>
    <name evidence="8" type="ORF">LX16_4085</name>
</gene>
<protein>
    <submittedName>
        <fullName evidence="8">Molybdate transport system ATP-binding protein</fullName>
    </submittedName>
</protein>
<dbReference type="InterPro" id="IPR003439">
    <property type="entry name" value="ABC_transporter-like_ATP-bd"/>
</dbReference>
<comment type="caution">
    <text evidence="8">The sequence shown here is derived from an EMBL/GenBank/DDBJ whole genome shotgun (WGS) entry which is preliminary data.</text>
</comment>
<dbReference type="InterPro" id="IPR003593">
    <property type="entry name" value="AAA+_ATPase"/>
</dbReference>
<dbReference type="PROSITE" id="PS51866">
    <property type="entry name" value="MOP"/>
    <property type="match status" value="1"/>
</dbReference>
<keyword evidence="3" id="KW-0547">Nucleotide-binding</keyword>
<dbReference type="InterPro" id="IPR004606">
    <property type="entry name" value="Mop_domain"/>
</dbReference>
<accession>A0A562UYH6</accession>
<dbReference type="Pfam" id="PF00005">
    <property type="entry name" value="ABC_tran"/>
    <property type="match status" value="1"/>
</dbReference>
<dbReference type="InterPro" id="IPR027417">
    <property type="entry name" value="P-loop_NTPase"/>
</dbReference>
<dbReference type="SUPFAM" id="SSF52540">
    <property type="entry name" value="P-loop containing nucleoside triphosphate hydrolases"/>
    <property type="match status" value="1"/>
</dbReference>
<dbReference type="Proteomes" id="UP000321617">
    <property type="component" value="Unassembled WGS sequence"/>
</dbReference>
<evidence type="ECO:0000259" key="6">
    <source>
        <dbReference type="PROSITE" id="PS50893"/>
    </source>
</evidence>
<evidence type="ECO:0000256" key="1">
    <source>
        <dbReference type="ARBA" id="ARBA00022448"/>
    </source>
</evidence>
<dbReference type="InterPro" id="IPR017871">
    <property type="entry name" value="ABC_transporter-like_CS"/>
</dbReference>